<proteinExistence type="predicted"/>
<evidence type="ECO:0000313" key="12">
    <source>
        <dbReference type="EMBL" id="EXU78916.1"/>
    </source>
</evidence>
<dbReference type="SUPFAM" id="SSF52540">
    <property type="entry name" value="P-loop containing nucleoside triphosphate hydrolases"/>
    <property type="match status" value="1"/>
</dbReference>
<keyword evidence="13" id="KW-1185">Reference proteome</keyword>
<evidence type="ECO:0000256" key="9">
    <source>
        <dbReference type="ARBA" id="ARBA00048988"/>
    </source>
</evidence>
<dbReference type="EMBL" id="JBOK01000023">
    <property type="protein sequence ID" value="EXU78916.1"/>
    <property type="molecule type" value="Genomic_DNA"/>
</dbReference>
<organism evidence="12 13">
    <name type="scientific">Comamonas aquatica DA1877</name>
    <dbReference type="NCBI Taxonomy" id="1457173"/>
    <lineage>
        <taxon>Bacteria</taxon>
        <taxon>Pseudomonadati</taxon>
        <taxon>Pseudomonadota</taxon>
        <taxon>Betaproteobacteria</taxon>
        <taxon>Burkholderiales</taxon>
        <taxon>Comamonadaceae</taxon>
        <taxon>Comamonas</taxon>
    </lineage>
</organism>
<dbReference type="PROSITE" id="PS51198">
    <property type="entry name" value="UVRD_HELICASE_ATP_BIND"/>
    <property type="match status" value="1"/>
</dbReference>
<keyword evidence="1 10" id="KW-0547">Nucleotide-binding</keyword>
<name>A0A014MAW2_9BURK</name>
<dbReference type="GO" id="GO:0005524">
    <property type="term" value="F:ATP binding"/>
    <property type="evidence" value="ECO:0007669"/>
    <property type="project" value="UniProtKB-UniRule"/>
</dbReference>
<evidence type="ECO:0000259" key="11">
    <source>
        <dbReference type="PROSITE" id="PS51198"/>
    </source>
</evidence>
<gene>
    <name evidence="12" type="ORF">AX13_08795</name>
</gene>
<keyword evidence="4 10" id="KW-0067">ATP-binding</keyword>
<evidence type="ECO:0000256" key="3">
    <source>
        <dbReference type="ARBA" id="ARBA00022806"/>
    </source>
</evidence>
<dbReference type="Pfam" id="PF00580">
    <property type="entry name" value="UvrD-helicase"/>
    <property type="match status" value="1"/>
</dbReference>
<evidence type="ECO:0000313" key="13">
    <source>
        <dbReference type="Proteomes" id="UP000020766"/>
    </source>
</evidence>
<dbReference type="PATRIC" id="fig|1457173.3.peg.3176"/>
<keyword evidence="5" id="KW-0413">Isomerase</keyword>
<dbReference type="InterPro" id="IPR014017">
    <property type="entry name" value="DNA_helicase_UvrD-like_C"/>
</dbReference>
<dbReference type="STRING" id="225991.MA05_10620"/>
<comment type="caution">
    <text evidence="12">The sequence shown here is derived from an EMBL/GenBank/DDBJ whole genome shotgun (WGS) entry which is preliminary data.</text>
</comment>
<comment type="catalytic activity">
    <reaction evidence="9">
        <text>ATP + H2O = ADP + phosphate + H(+)</text>
        <dbReference type="Rhea" id="RHEA:13065"/>
        <dbReference type="ChEBI" id="CHEBI:15377"/>
        <dbReference type="ChEBI" id="CHEBI:15378"/>
        <dbReference type="ChEBI" id="CHEBI:30616"/>
        <dbReference type="ChEBI" id="CHEBI:43474"/>
        <dbReference type="ChEBI" id="CHEBI:456216"/>
        <dbReference type="EC" id="5.6.2.4"/>
    </reaction>
</comment>
<evidence type="ECO:0000256" key="7">
    <source>
        <dbReference type="ARBA" id="ARBA00034808"/>
    </source>
</evidence>
<reference evidence="12 13" key="1">
    <citation type="submission" date="2014-01" db="EMBL/GenBank/DDBJ databases">
        <title>Interspecies Systems Biology Uncovers Metabolites Affecting C. elegans Gene Expression and Life History Traits.</title>
        <authorList>
            <person name="Watson E."/>
            <person name="Macneil L.T."/>
            <person name="Ritter A.D."/>
            <person name="Yilmaz L.S."/>
            <person name="Rosebrock A.P."/>
            <person name="Caudy A.A."/>
            <person name="Walhout A.J."/>
        </authorList>
    </citation>
    <scope>NUCLEOTIDE SEQUENCE [LARGE SCALE GENOMIC DNA]</scope>
    <source>
        <strain evidence="12 13">DA1877</strain>
    </source>
</reference>
<evidence type="ECO:0000256" key="6">
    <source>
        <dbReference type="ARBA" id="ARBA00034617"/>
    </source>
</evidence>
<feature type="binding site" evidence="10">
    <location>
        <begin position="40"/>
        <end position="47"/>
    </location>
    <ligand>
        <name>ATP</name>
        <dbReference type="ChEBI" id="CHEBI:30616"/>
    </ligand>
</feature>
<dbReference type="GO" id="GO:0000725">
    <property type="term" value="P:recombinational repair"/>
    <property type="evidence" value="ECO:0007669"/>
    <property type="project" value="TreeGrafter"/>
</dbReference>
<evidence type="ECO:0000256" key="1">
    <source>
        <dbReference type="ARBA" id="ARBA00022741"/>
    </source>
</evidence>
<dbReference type="PANTHER" id="PTHR11070:SF2">
    <property type="entry name" value="ATP-DEPENDENT DNA HELICASE SRS2"/>
    <property type="match status" value="1"/>
</dbReference>
<accession>A0A014MAW2</accession>
<evidence type="ECO:0000256" key="4">
    <source>
        <dbReference type="ARBA" id="ARBA00022840"/>
    </source>
</evidence>
<evidence type="ECO:0000256" key="10">
    <source>
        <dbReference type="PROSITE-ProRule" id="PRU00560"/>
    </source>
</evidence>
<dbReference type="Pfam" id="PF13361">
    <property type="entry name" value="UvrD_C"/>
    <property type="match status" value="1"/>
</dbReference>
<evidence type="ECO:0000256" key="5">
    <source>
        <dbReference type="ARBA" id="ARBA00023235"/>
    </source>
</evidence>
<dbReference type="PANTHER" id="PTHR11070">
    <property type="entry name" value="UVRD / RECB / PCRA DNA HELICASE FAMILY MEMBER"/>
    <property type="match status" value="1"/>
</dbReference>
<dbReference type="InterPro" id="IPR000212">
    <property type="entry name" value="DNA_helicase_UvrD/REP"/>
</dbReference>
<dbReference type="Gene3D" id="3.40.50.300">
    <property type="entry name" value="P-loop containing nucleotide triphosphate hydrolases"/>
    <property type="match status" value="2"/>
</dbReference>
<feature type="domain" description="UvrD-like helicase ATP-binding" evidence="11">
    <location>
        <begin position="19"/>
        <end position="310"/>
    </location>
</feature>
<dbReference type="EC" id="5.6.2.4" evidence="7"/>
<dbReference type="GO" id="GO:0043138">
    <property type="term" value="F:3'-5' DNA helicase activity"/>
    <property type="evidence" value="ECO:0007669"/>
    <property type="project" value="UniProtKB-EC"/>
</dbReference>
<dbReference type="AlphaFoldDB" id="A0A014MAW2"/>
<keyword evidence="2 10" id="KW-0378">Hydrolase</keyword>
<keyword evidence="3 10" id="KW-0347">Helicase</keyword>
<dbReference type="Proteomes" id="UP000020766">
    <property type="component" value="Unassembled WGS sequence"/>
</dbReference>
<comment type="catalytic activity">
    <reaction evidence="6">
        <text>Couples ATP hydrolysis with the unwinding of duplex DNA by translocating in the 3'-5' direction.</text>
        <dbReference type="EC" id="5.6.2.4"/>
    </reaction>
</comment>
<sequence length="643" mass="71846">MLQPMQRTNAFPTDHGQPLMLTTEQQAIVHSQAASAIIAALAGTGKTTTLACCAVQALRAQPDARILVLAHSRAGIQAFQHRLRALVHQVPGQLQVTTLERWSARTLRQRDAGVRFVADPVELRQQAQQALLELEAQLQRQPDERISVPAEVDMQAFWAFNRAAKKSLLLQRVQEAGGDLAAFCEEQLLDYTLARIFCAYERLRLDTCGDVRYYAEGDCTYALAQEEDTALPAPYDLVLFDEMHDLDLAALTVLRRLLHDPATRFLGAGDFNQHIDTQAWSVFHNQLHQLADFLPQTTATLPLTQSRRFGPAVAQAVNRWFPVGMQASAKRYSTVYRWSYQDDADCIRQLLQAQASLSARDGATPAPLTVILRHPHEAAALEWAVAAAGQVASLHGLPHFYEERELALLLGLMYAHGLQAPDWKSSPCPLGPQILERFIDGALYFGKGRVDTRQEDSDLPTMATQMHQHPQGIWRFLIGEHTAQGGRRNFAAFGNFLHLPLALQDNAQALLQQADVWGLFAATPMPHAEAQRLRTRVQGFIDLVAGLTVPQVLQQIDSMVQRRQRLQHTGQPAHFQILSIEQAKGQEFEAVAIPFLAPGRFPAPVPHALAFVERNRLYVAMTRARQRLWLLEDARHPIQAFEA</sequence>
<dbReference type="InterPro" id="IPR014016">
    <property type="entry name" value="UvrD-like_ATP-bd"/>
</dbReference>
<dbReference type="InterPro" id="IPR027417">
    <property type="entry name" value="P-loop_NTPase"/>
</dbReference>
<dbReference type="GO" id="GO:0016887">
    <property type="term" value="F:ATP hydrolysis activity"/>
    <property type="evidence" value="ECO:0007669"/>
    <property type="project" value="RHEA"/>
</dbReference>
<evidence type="ECO:0000256" key="2">
    <source>
        <dbReference type="ARBA" id="ARBA00022801"/>
    </source>
</evidence>
<evidence type="ECO:0000256" key="8">
    <source>
        <dbReference type="ARBA" id="ARBA00034923"/>
    </source>
</evidence>
<dbReference type="GO" id="GO:0003677">
    <property type="term" value="F:DNA binding"/>
    <property type="evidence" value="ECO:0007669"/>
    <property type="project" value="InterPro"/>
</dbReference>
<protein>
    <recommendedName>
        <fullName evidence="7">DNA 3'-5' helicase</fullName>
        <ecNumber evidence="7">5.6.2.4</ecNumber>
    </recommendedName>
    <alternativeName>
        <fullName evidence="8">DNA 3'-5' helicase II</fullName>
    </alternativeName>
</protein>